<reference evidence="2 3" key="1">
    <citation type="submission" date="2024-01" db="EMBL/GenBank/DDBJ databases">
        <title>Comparative genomics of Cryptococcus and Kwoniella reveals pathogenesis evolution and contrasting modes of karyotype evolution via chromosome fusion or intercentromeric recombination.</title>
        <authorList>
            <person name="Coelho M.A."/>
            <person name="David-Palma M."/>
            <person name="Shea T."/>
            <person name="Bowers K."/>
            <person name="McGinley-Smith S."/>
            <person name="Mohammad A.W."/>
            <person name="Gnirke A."/>
            <person name="Yurkov A.M."/>
            <person name="Nowrousian M."/>
            <person name="Sun S."/>
            <person name="Cuomo C.A."/>
            <person name="Heitman J."/>
        </authorList>
    </citation>
    <scope>NUCLEOTIDE SEQUENCE [LARGE SCALE GENOMIC DNA]</scope>
    <source>
        <strain evidence="2">CBS 11374</strain>
    </source>
</reference>
<feature type="region of interest" description="Disordered" evidence="1">
    <location>
        <begin position="23"/>
        <end position="43"/>
    </location>
</feature>
<sequence>MSLLPTYHKDMKNAEESVPLWSADEQEHSDTPPAYPPRLGGGGSASGSVIHNINYVLLNGNWKEDEEAMGILGQSKEETIDIVKRGFPVLSRYPSERIEFLFPIETQDSITKFKSTRWVKILDEVWPRVLENPPQTLKIQIGEYTSSGETA</sequence>
<dbReference type="EMBL" id="CP141887">
    <property type="protein sequence ID" value="WRT68305.1"/>
    <property type="molecule type" value="Genomic_DNA"/>
</dbReference>
<dbReference type="Proteomes" id="UP001329825">
    <property type="component" value="Chromosome 7"/>
</dbReference>
<gene>
    <name evidence="2" type="ORF">IL334_005281</name>
</gene>
<keyword evidence="3" id="KW-1185">Reference proteome</keyword>
<evidence type="ECO:0000313" key="2">
    <source>
        <dbReference type="EMBL" id="WRT68305.1"/>
    </source>
</evidence>
<protein>
    <submittedName>
        <fullName evidence="2">Uncharacterized protein</fullName>
    </submittedName>
</protein>
<organism evidence="2 3">
    <name type="scientific">Kwoniella shivajii</name>
    <dbReference type="NCBI Taxonomy" id="564305"/>
    <lineage>
        <taxon>Eukaryota</taxon>
        <taxon>Fungi</taxon>
        <taxon>Dikarya</taxon>
        <taxon>Basidiomycota</taxon>
        <taxon>Agaricomycotina</taxon>
        <taxon>Tremellomycetes</taxon>
        <taxon>Tremellales</taxon>
        <taxon>Cryptococcaceae</taxon>
        <taxon>Kwoniella</taxon>
    </lineage>
</organism>
<proteinExistence type="predicted"/>
<accession>A0ABZ1D2Q0</accession>
<dbReference type="GeneID" id="87957412"/>
<dbReference type="RefSeq" id="XP_062793045.1">
    <property type="nucleotide sequence ID" value="XM_062936994.1"/>
</dbReference>
<name>A0ABZ1D2Q0_9TREE</name>
<evidence type="ECO:0000313" key="3">
    <source>
        <dbReference type="Proteomes" id="UP001329825"/>
    </source>
</evidence>
<evidence type="ECO:0000256" key="1">
    <source>
        <dbReference type="SAM" id="MobiDB-lite"/>
    </source>
</evidence>